<gene>
    <name evidence="1" type="ORF">LCGC14_1383920</name>
</gene>
<reference evidence="1" key="1">
    <citation type="journal article" date="2015" name="Nature">
        <title>Complex archaea that bridge the gap between prokaryotes and eukaryotes.</title>
        <authorList>
            <person name="Spang A."/>
            <person name="Saw J.H."/>
            <person name="Jorgensen S.L."/>
            <person name="Zaremba-Niedzwiedzka K."/>
            <person name="Martijn J."/>
            <person name="Lind A.E."/>
            <person name="van Eijk R."/>
            <person name="Schleper C."/>
            <person name="Guy L."/>
            <person name="Ettema T.J."/>
        </authorList>
    </citation>
    <scope>NUCLEOTIDE SEQUENCE</scope>
</reference>
<dbReference type="AlphaFoldDB" id="A0A0F9N3H0"/>
<accession>A0A0F9N3H0</accession>
<organism evidence="1">
    <name type="scientific">marine sediment metagenome</name>
    <dbReference type="NCBI Taxonomy" id="412755"/>
    <lineage>
        <taxon>unclassified sequences</taxon>
        <taxon>metagenomes</taxon>
        <taxon>ecological metagenomes</taxon>
    </lineage>
</organism>
<name>A0A0F9N3H0_9ZZZZ</name>
<comment type="caution">
    <text evidence="1">The sequence shown here is derived from an EMBL/GenBank/DDBJ whole genome shotgun (WGS) entry which is preliminary data.</text>
</comment>
<proteinExistence type="predicted"/>
<dbReference type="EMBL" id="LAZR01008869">
    <property type="protein sequence ID" value="KKM76077.1"/>
    <property type="molecule type" value="Genomic_DNA"/>
</dbReference>
<sequence>KMTYNLWQVREKDGSKIWLYAIRPDQDITDFINTETQTLYNKKGTWEIKGYGDFPKFFKWDYTSGKINRHY</sequence>
<feature type="non-terminal residue" evidence="1">
    <location>
        <position position="1"/>
    </location>
</feature>
<protein>
    <submittedName>
        <fullName evidence="1">Uncharacterized protein</fullName>
    </submittedName>
</protein>
<evidence type="ECO:0000313" key="1">
    <source>
        <dbReference type="EMBL" id="KKM76077.1"/>
    </source>
</evidence>